<dbReference type="NCBIfam" id="TIGR03943">
    <property type="entry name" value="TIGR03943 family putative permease subunit"/>
    <property type="match status" value="1"/>
</dbReference>
<dbReference type="Pfam" id="PF21537">
    <property type="entry name" value="DUF1980_C"/>
    <property type="match status" value="1"/>
</dbReference>
<keyword evidence="2" id="KW-0472">Membrane</keyword>
<feature type="region of interest" description="Disordered" evidence="1">
    <location>
        <begin position="104"/>
        <end position="141"/>
    </location>
</feature>
<keyword evidence="6" id="KW-1185">Reference proteome</keyword>
<proteinExistence type="predicted"/>
<dbReference type="InterPro" id="IPR052955">
    <property type="entry name" value="UPF0703_membrane_permease"/>
</dbReference>
<feature type="transmembrane region" description="Helical" evidence="2">
    <location>
        <begin position="66"/>
        <end position="86"/>
    </location>
</feature>
<dbReference type="AlphaFoldDB" id="A0A2T6BW54"/>
<evidence type="ECO:0000256" key="1">
    <source>
        <dbReference type="SAM" id="MobiDB-lite"/>
    </source>
</evidence>
<feature type="domain" description="DUF1980" evidence="4">
    <location>
        <begin position="139"/>
        <end position="274"/>
    </location>
</feature>
<name>A0A2T6BW54_9BACL</name>
<protein>
    <submittedName>
        <fullName evidence="5">Putative repeat protein (TIGR03943 family)</fullName>
    </submittedName>
</protein>
<dbReference type="InterPro" id="IPR048493">
    <property type="entry name" value="DUF1980_N"/>
</dbReference>
<feature type="compositionally biased region" description="Acidic residues" evidence="1">
    <location>
        <begin position="132"/>
        <end position="141"/>
    </location>
</feature>
<dbReference type="Pfam" id="PF09323">
    <property type="entry name" value="DUF1980"/>
    <property type="match status" value="1"/>
</dbReference>
<organism evidence="5 6">
    <name type="scientific">Melghirimyces profundicolus</name>
    <dbReference type="NCBI Taxonomy" id="1242148"/>
    <lineage>
        <taxon>Bacteria</taxon>
        <taxon>Bacillati</taxon>
        <taxon>Bacillota</taxon>
        <taxon>Bacilli</taxon>
        <taxon>Bacillales</taxon>
        <taxon>Thermoactinomycetaceae</taxon>
        <taxon>Melghirimyces</taxon>
    </lineage>
</organism>
<dbReference type="Proteomes" id="UP000244240">
    <property type="component" value="Unassembled WGS sequence"/>
</dbReference>
<keyword evidence="2" id="KW-1133">Transmembrane helix</keyword>
<comment type="caution">
    <text evidence="5">The sequence shown here is derived from an EMBL/GenBank/DDBJ whole genome shotgun (WGS) entry which is preliminary data.</text>
</comment>
<dbReference type="OrthoDB" id="9770408at2"/>
<dbReference type="RefSeq" id="WP_108022972.1">
    <property type="nucleotide sequence ID" value="NZ_QBKR01000009.1"/>
</dbReference>
<dbReference type="EMBL" id="QBKR01000009">
    <property type="protein sequence ID" value="PTX60293.1"/>
    <property type="molecule type" value="Genomic_DNA"/>
</dbReference>
<evidence type="ECO:0000313" key="5">
    <source>
        <dbReference type="EMBL" id="PTX60293.1"/>
    </source>
</evidence>
<evidence type="ECO:0000313" key="6">
    <source>
        <dbReference type="Proteomes" id="UP000244240"/>
    </source>
</evidence>
<dbReference type="PANTHER" id="PTHR40047:SF1">
    <property type="entry name" value="UPF0703 PROTEIN YCGQ"/>
    <property type="match status" value="1"/>
</dbReference>
<gene>
    <name evidence="5" type="ORF">C8P63_10957</name>
</gene>
<feature type="compositionally biased region" description="Basic and acidic residues" evidence="1">
    <location>
        <begin position="105"/>
        <end position="131"/>
    </location>
</feature>
<dbReference type="InterPro" id="IPR048447">
    <property type="entry name" value="DUF1980_C"/>
</dbReference>
<dbReference type="InterPro" id="IPR015402">
    <property type="entry name" value="DUF1980"/>
</dbReference>
<reference evidence="5 6" key="1">
    <citation type="submission" date="2018-04" db="EMBL/GenBank/DDBJ databases">
        <title>Genomic Encyclopedia of Archaeal and Bacterial Type Strains, Phase II (KMG-II): from individual species to whole genera.</title>
        <authorList>
            <person name="Goeker M."/>
        </authorList>
    </citation>
    <scope>NUCLEOTIDE SEQUENCE [LARGE SCALE GENOMIC DNA]</scope>
    <source>
        <strain evidence="5 6">DSM 45787</strain>
    </source>
</reference>
<keyword evidence="2" id="KW-0812">Transmembrane</keyword>
<evidence type="ECO:0000259" key="4">
    <source>
        <dbReference type="Pfam" id="PF21537"/>
    </source>
</evidence>
<evidence type="ECO:0000256" key="2">
    <source>
        <dbReference type="SAM" id="Phobius"/>
    </source>
</evidence>
<evidence type="ECO:0000259" key="3">
    <source>
        <dbReference type="Pfam" id="PF09323"/>
    </source>
</evidence>
<accession>A0A2T6BW54</accession>
<feature type="domain" description="DUF1980" evidence="3">
    <location>
        <begin position="5"/>
        <end position="97"/>
    </location>
</feature>
<sequence length="277" mass="30900">MGAFLRASVCLGTALLLTVLIVTGELRFYVNPRFLPFTAAGVLFLLLLGLVQLWNLRTPALHRTGVIGYLLLLTPLLLFILVRPGALDVSIAANKGVSYLSPEAMQKEQKPLTQKEAEQRKKGESPDKDPGENDEPLSETDPNEYYQRFLEEMKSAPVIDLKDEKYISRLSTIQLYHKKDLKNKRTRIRGFVYRSDDLPEGIVMVSRYTVTCCAADASVVGVFASFPGVEQLGEGIWIEVEGPLKSVRFQNSDMPLVKADGYKRIPAPADPYIYAGF</sequence>
<feature type="transmembrane region" description="Helical" evidence="2">
    <location>
        <begin position="34"/>
        <end position="54"/>
    </location>
</feature>
<dbReference type="PANTHER" id="PTHR40047">
    <property type="entry name" value="UPF0703 PROTEIN YCGQ"/>
    <property type="match status" value="1"/>
</dbReference>